<dbReference type="Pfam" id="PF00702">
    <property type="entry name" value="Hydrolase"/>
    <property type="match status" value="2"/>
</dbReference>
<proteinExistence type="inferred from homology"/>
<evidence type="ECO:0000256" key="4">
    <source>
        <dbReference type="ARBA" id="ARBA00022840"/>
    </source>
</evidence>
<dbReference type="PANTHER" id="PTHR43520:SF22">
    <property type="entry name" value="COPPER-TRANSPORTING ATPASE PAA1, CHLOROPLASTIC"/>
    <property type="match status" value="1"/>
</dbReference>
<dbReference type="InterPro" id="IPR036412">
    <property type="entry name" value="HAD-like_sf"/>
</dbReference>
<evidence type="ECO:0000313" key="10">
    <source>
        <dbReference type="EMBL" id="PNH07920.1"/>
    </source>
</evidence>
<evidence type="ECO:0000256" key="2">
    <source>
        <dbReference type="ARBA" id="ARBA00022692"/>
    </source>
</evidence>
<comment type="similarity">
    <text evidence="8">Belongs to the cation transport ATPase (P-type) (TC 3.A.3) family. Type IB subfamily.</text>
</comment>
<name>A0A2J8A5Z3_9CHLO</name>
<dbReference type="SFLD" id="SFLDG00002">
    <property type="entry name" value="C1.7:_P-type_atpase_like"/>
    <property type="match status" value="1"/>
</dbReference>
<dbReference type="InterPro" id="IPR044492">
    <property type="entry name" value="P_typ_ATPase_HD_dom"/>
</dbReference>
<dbReference type="OrthoDB" id="432719at2759"/>
<comment type="caution">
    <text evidence="10">The sequence shown here is derived from an EMBL/GenBank/DDBJ whole genome shotgun (WGS) entry which is preliminary data.</text>
</comment>
<dbReference type="PROSITE" id="PS01229">
    <property type="entry name" value="COF_2"/>
    <property type="match status" value="2"/>
</dbReference>
<dbReference type="AlphaFoldDB" id="A0A2J8A5Z3"/>
<keyword evidence="2 8" id="KW-0812">Transmembrane</keyword>
<dbReference type="EMBL" id="PGGS01000154">
    <property type="protein sequence ID" value="PNH07920.1"/>
    <property type="molecule type" value="Genomic_DNA"/>
</dbReference>
<evidence type="ECO:0000256" key="1">
    <source>
        <dbReference type="ARBA" id="ARBA00004141"/>
    </source>
</evidence>
<keyword evidence="11" id="KW-1185">Reference proteome</keyword>
<evidence type="ECO:0000256" key="9">
    <source>
        <dbReference type="SAM" id="MobiDB-lite"/>
    </source>
</evidence>
<reference evidence="10 11" key="1">
    <citation type="journal article" date="2017" name="Mol. Biol. Evol.">
        <title>The 4-celled Tetrabaena socialis nuclear genome reveals the essential components for genetic control of cell number at the origin of multicellularity in the volvocine lineage.</title>
        <authorList>
            <person name="Featherston J."/>
            <person name="Arakaki Y."/>
            <person name="Hanschen E.R."/>
            <person name="Ferris P.J."/>
            <person name="Michod R.E."/>
            <person name="Olson B.J.S.C."/>
            <person name="Nozaki H."/>
            <person name="Durand P.M."/>
        </authorList>
    </citation>
    <scope>NUCLEOTIDE SEQUENCE [LARGE SCALE GENOMIC DNA]</scope>
    <source>
        <strain evidence="10 11">NIES-571</strain>
    </source>
</reference>
<dbReference type="Proteomes" id="UP000236333">
    <property type="component" value="Unassembled WGS sequence"/>
</dbReference>
<accession>A0A2J8A5Z3</accession>
<dbReference type="GO" id="GO:0055070">
    <property type="term" value="P:copper ion homeostasis"/>
    <property type="evidence" value="ECO:0007669"/>
    <property type="project" value="TreeGrafter"/>
</dbReference>
<dbReference type="InterPro" id="IPR023214">
    <property type="entry name" value="HAD_sf"/>
</dbReference>
<dbReference type="PRINTS" id="PR00119">
    <property type="entry name" value="CATATPASE"/>
</dbReference>
<dbReference type="SUPFAM" id="SSF56784">
    <property type="entry name" value="HAD-like"/>
    <property type="match status" value="2"/>
</dbReference>
<keyword evidence="6 8" id="KW-1133">Transmembrane helix</keyword>
<comment type="caution">
    <text evidence="8">Lacks conserved residue(s) required for the propagation of feature annotation.</text>
</comment>
<dbReference type="GO" id="GO:0005524">
    <property type="term" value="F:ATP binding"/>
    <property type="evidence" value="ECO:0007669"/>
    <property type="project" value="UniProtKB-UniRule"/>
</dbReference>
<dbReference type="Gene3D" id="1.20.1110.10">
    <property type="entry name" value="Calcium-transporting ATPase, transmembrane domain"/>
    <property type="match status" value="1"/>
</dbReference>
<dbReference type="FunFam" id="3.40.50.1000:FF:000453">
    <property type="entry name" value="Copper-transporting ATPase PAA1 chloroplastic"/>
    <property type="match status" value="1"/>
</dbReference>
<dbReference type="Gene3D" id="3.40.50.1000">
    <property type="entry name" value="HAD superfamily/HAD-like"/>
    <property type="match status" value="2"/>
</dbReference>
<evidence type="ECO:0000256" key="3">
    <source>
        <dbReference type="ARBA" id="ARBA00022741"/>
    </source>
</evidence>
<dbReference type="GO" id="GO:0043682">
    <property type="term" value="F:P-type divalent copper transporter activity"/>
    <property type="evidence" value="ECO:0007669"/>
    <property type="project" value="TreeGrafter"/>
</dbReference>
<evidence type="ECO:0000313" key="11">
    <source>
        <dbReference type="Proteomes" id="UP000236333"/>
    </source>
</evidence>
<keyword evidence="3 8" id="KW-0547">Nucleotide-binding</keyword>
<evidence type="ECO:0000256" key="8">
    <source>
        <dbReference type="RuleBase" id="RU362081"/>
    </source>
</evidence>
<protein>
    <submittedName>
        <fullName evidence="10">Copper-transporting ATPase PAA1, chloroplastic</fullName>
    </submittedName>
</protein>
<keyword evidence="7 8" id="KW-0472">Membrane</keyword>
<evidence type="ECO:0000256" key="5">
    <source>
        <dbReference type="ARBA" id="ARBA00022967"/>
    </source>
</evidence>
<dbReference type="InterPro" id="IPR018303">
    <property type="entry name" value="ATPase_P-typ_P_site"/>
</dbReference>
<keyword evidence="8" id="KW-0479">Metal-binding</keyword>
<dbReference type="InterPro" id="IPR023299">
    <property type="entry name" value="ATPase_P-typ_cyto_dom_N"/>
</dbReference>
<feature type="transmembrane region" description="Helical" evidence="8">
    <location>
        <begin position="59"/>
        <end position="77"/>
    </location>
</feature>
<dbReference type="SFLD" id="SFLDS00003">
    <property type="entry name" value="Haloacid_Dehalogenase"/>
    <property type="match status" value="1"/>
</dbReference>
<dbReference type="SFLD" id="SFLDF00027">
    <property type="entry name" value="p-type_atpase"/>
    <property type="match status" value="1"/>
</dbReference>
<gene>
    <name evidence="10" type="ORF">TSOC_005583</name>
</gene>
<evidence type="ECO:0000256" key="6">
    <source>
        <dbReference type="ARBA" id="ARBA00022989"/>
    </source>
</evidence>
<feature type="transmembrane region" description="Helical" evidence="8">
    <location>
        <begin position="97"/>
        <end position="126"/>
    </location>
</feature>
<dbReference type="GO" id="GO:0016887">
    <property type="term" value="F:ATP hydrolysis activity"/>
    <property type="evidence" value="ECO:0007669"/>
    <property type="project" value="InterPro"/>
</dbReference>
<feature type="non-terminal residue" evidence="10">
    <location>
        <position position="785"/>
    </location>
</feature>
<dbReference type="NCBIfam" id="TIGR01525">
    <property type="entry name" value="ATPase-IB_hvy"/>
    <property type="match status" value="1"/>
</dbReference>
<keyword evidence="5" id="KW-1278">Translocase</keyword>
<evidence type="ECO:0000256" key="7">
    <source>
        <dbReference type="ARBA" id="ARBA00023136"/>
    </source>
</evidence>
<dbReference type="GO" id="GO:0016020">
    <property type="term" value="C:membrane"/>
    <property type="evidence" value="ECO:0007669"/>
    <property type="project" value="UniProtKB-SubCell"/>
</dbReference>
<sequence length="785" mass="78102">MPIRDKVTAGTVNCDGALTVRAEHSGQQTVIADIVRMVEAAQARTAPIQRLADTVAGKFAYGVMGLSAATFAFWALAGTRLFPQVLAPAAAGPAGTLLLAAQMACNVLVTACPCALGLATPTAVLVGTSAGARRGLLIRGGDILEAASHVDTVVFDKTGTLTVGKPQVTHVHSLLPAEALGGAAGADAVLQLAAAAERRTTHPVAQALVRAADQLQPHAGAGGQQQQQQQAQQQAQQEASDPHQQQQQQQPQRRQQPLDLHVTDGSFSQEPGSGVAAVVGGRRVAVGTIEWLQRQGADVEAAAAALEAYGAVGATASSAVQSAVQGVGNSHTRVYVAVDGAVAGVIDVADAVRHDAAETVARLHRQGIRTVMLSGDKAAAAAEVAAAVGIGAADVFSDVKPAGKKAVVERLRGEGRVVAMVGDGINDTAALAAANVGVAMGGGVDAASEVAAVVLMGDQLSQVADAVHLARRTLAKINQNLVWAFGYNLIAIPLAAGALLPSAGICLTPSISGALMGLSSLGVVGNSLLLQLEVANMGMAGGVAASPAAAGAGDVAPAPSRVGAAVGGVVAAAAGAEPGGSRGGVPQMLASVVTWSASSAAGAGGTPPVGPPGVAAGGAGVDGVDYNSRLLKDCLKDYSLGIQRLNVQRVGNSHTRVYVAVDGAVAGVIDVADAVRHDAAETVARLHRQGIRTVMLSGDKAAAAAEVAATVGIGTADVFSDVKPAGKKAVVERLRWEGRVVAMVGDGINDTAALAAANVSVAMGGGVDAASEVAAVVLMGDQLSQ</sequence>
<dbReference type="InterPro" id="IPR001757">
    <property type="entry name" value="P_typ_ATPase"/>
</dbReference>
<dbReference type="InterPro" id="IPR027256">
    <property type="entry name" value="P-typ_ATPase_IB"/>
</dbReference>
<keyword evidence="4 8" id="KW-0067">ATP-binding</keyword>
<feature type="compositionally biased region" description="Low complexity" evidence="9">
    <location>
        <begin position="217"/>
        <end position="255"/>
    </location>
</feature>
<dbReference type="Gene3D" id="3.40.1110.10">
    <property type="entry name" value="Calcium-transporting ATPase, cytoplasmic domain N"/>
    <property type="match status" value="1"/>
</dbReference>
<organism evidence="10 11">
    <name type="scientific">Tetrabaena socialis</name>
    <dbReference type="NCBI Taxonomy" id="47790"/>
    <lineage>
        <taxon>Eukaryota</taxon>
        <taxon>Viridiplantae</taxon>
        <taxon>Chlorophyta</taxon>
        <taxon>core chlorophytes</taxon>
        <taxon>Chlorophyceae</taxon>
        <taxon>CS clade</taxon>
        <taxon>Chlamydomonadales</taxon>
        <taxon>Tetrabaenaceae</taxon>
        <taxon>Tetrabaena</taxon>
    </lineage>
</organism>
<dbReference type="NCBIfam" id="TIGR01494">
    <property type="entry name" value="ATPase_P-type"/>
    <property type="match status" value="2"/>
</dbReference>
<dbReference type="SUPFAM" id="SSF81660">
    <property type="entry name" value="Metal cation-transporting ATPase, ATP-binding domain N"/>
    <property type="match status" value="1"/>
</dbReference>
<dbReference type="PROSITE" id="PS00154">
    <property type="entry name" value="ATPASE_E1_E2"/>
    <property type="match status" value="1"/>
</dbReference>
<dbReference type="PANTHER" id="PTHR43520">
    <property type="entry name" value="ATP7, ISOFORM B"/>
    <property type="match status" value="1"/>
</dbReference>
<feature type="region of interest" description="Disordered" evidence="9">
    <location>
        <begin position="217"/>
        <end position="257"/>
    </location>
</feature>
<comment type="subcellular location">
    <subcellularLocation>
        <location evidence="1">Membrane</location>
        <topology evidence="1">Multi-pass membrane protein</topology>
    </subcellularLocation>
</comment>
<dbReference type="GO" id="GO:0005507">
    <property type="term" value="F:copper ion binding"/>
    <property type="evidence" value="ECO:0007669"/>
    <property type="project" value="TreeGrafter"/>
</dbReference>